<evidence type="ECO:0000313" key="2">
    <source>
        <dbReference type="Proteomes" id="UP001311232"/>
    </source>
</evidence>
<dbReference type="Proteomes" id="UP001311232">
    <property type="component" value="Unassembled WGS sequence"/>
</dbReference>
<organism evidence="1 2">
    <name type="scientific">Crenichthys baileyi</name>
    <name type="common">White River springfish</name>
    <dbReference type="NCBI Taxonomy" id="28760"/>
    <lineage>
        <taxon>Eukaryota</taxon>
        <taxon>Metazoa</taxon>
        <taxon>Chordata</taxon>
        <taxon>Craniata</taxon>
        <taxon>Vertebrata</taxon>
        <taxon>Euteleostomi</taxon>
        <taxon>Actinopterygii</taxon>
        <taxon>Neopterygii</taxon>
        <taxon>Teleostei</taxon>
        <taxon>Neoteleostei</taxon>
        <taxon>Acanthomorphata</taxon>
        <taxon>Ovalentaria</taxon>
        <taxon>Atherinomorphae</taxon>
        <taxon>Cyprinodontiformes</taxon>
        <taxon>Goodeidae</taxon>
        <taxon>Crenichthys</taxon>
    </lineage>
</organism>
<protein>
    <submittedName>
        <fullName evidence="1">Uncharacterized protein</fullName>
    </submittedName>
</protein>
<name>A0AAV9R3G3_9TELE</name>
<dbReference type="AlphaFoldDB" id="A0AAV9R3G3"/>
<evidence type="ECO:0000313" key="1">
    <source>
        <dbReference type="EMBL" id="KAK5602840.1"/>
    </source>
</evidence>
<reference evidence="1 2" key="1">
    <citation type="submission" date="2021-06" db="EMBL/GenBank/DDBJ databases">
        <authorList>
            <person name="Palmer J.M."/>
        </authorList>
    </citation>
    <scope>NUCLEOTIDE SEQUENCE [LARGE SCALE GENOMIC DNA]</scope>
    <source>
        <strain evidence="1 2">MEX-2019</strain>
        <tissue evidence="1">Muscle</tissue>
    </source>
</reference>
<gene>
    <name evidence="1" type="ORF">CRENBAI_023448</name>
</gene>
<dbReference type="EMBL" id="JAHHUM010002600">
    <property type="protein sequence ID" value="KAK5602840.1"/>
    <property type="molecule type" value="Genomic_DNA"/>
</dbReference>
<keyword evidence="2" id="KW-1185">Reference proteome</keyword>
<accession>A0AAV9R3G3</accession>
<proteinExistence type="predicted"/>
<comment type="caution">
    <text evidence="1">The sequence shown here is derived from an EMBL/GenBank/DDBJ whole genome shotgun (WGS) entry which is preliminary data.</text>
</comment>
<sequence>MFPGDELREAKLSGHPRVDSAVQQRHVAATSVAAVQQGSSRYLDVHTGSQFWIQGFFNVKALLARKFQGIQLTCALVPSLVAVRSQNETEQRGERALGSELPALTPSFPGLC</sequence>